<evidence type="ECO:0000256" key="8">
    <source>
        <dbReference type="ARBA" id="ARBA00023136"/>
    </source>
</evidence>
<keyword evidence="10" id="KW-0675">Receptor</keyword>
<evidence type="ECO:0000256" key="5">
    <source>
        <dbReference type="ARBA" id="ARBA00022725"/>
    </source>
</evidence>
<feature type="transmembrane region" description="Helical" evidence="13">
    <location>
        <begin position="160"/>
        <end position="180"/>
    </location>
</feature>
<evidence type="ECO:0000313" key="17">
    <source>
        <dbReference type="Proteomes" id="UP000694620"/>
    </source>
</evidence>
<dbReference type="Gene3D" id="1.20.1070.10">
    <property type="entry name" value="Rhodopsin 7-helix transmembrane proteins"/>
    <property type="match status" value="1"/>
</dbReference>
<proteinExistence type="predicted"/>
<accession>A0A8C4RWN6</accession>
<reference evidence="16" key="2">
    <citation type="submission" date="2025-08" db="UniProtKB">
        <authorList>
            <consortium name="Ensembl"/>
        </authorList>
    </citation>
    <scope>IDENTIFICATION</scope>
</reference>
<reference evidence="16" key="3">
    <citation type="submission" date="2025-09" db="UniProtKB">
        <authorList>
            <consortium name="Ensembl"/>
        </authorList>
    </citation>
    <scope>IDENTIFICATION</scope>
</reference>
<keyword evidence="7" id="KW-0297">G-protein coupled receptor</keyword>
<evidence type="ECO:0000256" key="10">
    <source>
        <dbReference type="ARBA" id="ARBA00023170"/>
    </source>
</evidence>
<dbReference type="Pfam" id="PF13853">
    <property type="entry name" value="7tm_4"/>
    <property type="match status" value="1"/>
</dbReference>
<feature type="domain" description="G-protein coupled receptors family 1 profile" evidence="15">
    <location>
        <begin position="57"/>
        <end position="306"/>
    </location>
</feature>
<evidence type="ECO:0000256" key="4">
    <source>
        <dbReference type="ARBA" id="ARBA00022692"/>
    </source>
</evidence>
<evidence type="ECO:0000256" key="11">
    <source>
        <dbReference type="ARBA" id="ARBA00023180"/>
    </source>
</evidence>
<feature type="chain" id="PRO_5034607224" description="G-protein coupled receptors family 1 profile domain-containing protein" evidence="14">
    <location>
        <begin position="20"/>
        <end position="329"/>
    </location>
</feature>
<dbReference type="PRINTS" id="PR00245">
    <property type="entry name" value="OLFACTORYR"/>
</dbReference>
<keyword evidence="11" id="KW-0325">Glycoprotein</keyword>
<keyword evidence="12" id="KW-0807">Transducer</keyword>
<keyword evidence="17" id="KW-1185">Reference proteome</keyword>
<dbReference type="GO" id="GO:0004984">
    <property type="term" value="F:olfactory receptor activity"/>
    <property type="evidence" value="ECO:0007669"/>
    <property type="project" value="InterPro"/>
</dbReference>
<keyword evidence="3" id="KW-0716">Sensory transduction</keyword>
<dbReference type="PROSITE" id="PS50262">
    <property type="entry name" value="G_PROTEIN_RECEP_F1_2"/>
    <property type="match status" value="1"/>
</dbReference>
<comment type="subcellular location">
    <subcellularLocation>
        <location evidence="1">Cell membrane</location>
        <topology evidence="1">Multi-pass membrane protein</topology>
    </subcellularLocation>
</comment>
<keyword evidence="4 13" id="KW-0812">Transmembrane</keyword>
<dbReference type="PANTHER" id="PTHR26451:SF860">
    <property type="entry name" value="ODORANT RECEPTOR-RELATED"/>
    <property type="match status" value="1"/>
</dbReference>
<evidence type="ECO:0000256" key="14">
    <source>
        <dbReference type="SAM" id="SignalP"/>
    </source>
</evidence>
<dbReference type="InterPro" id="IPR000725">
    <property type="entry name" value="Olfact_rcpt"/>
</dbReference>
<evidence type="ECO:0000256" key="13">
    <source>
        <dbReference type="SAM" id="Phobius"/>
    </source>
</evidence>
<feature type="transmembrane region" description="Helical" evidence="13">
    <location>
        <begin position="43"/>
        <end position="64"/>
    </location>
</feature>
<protein>
    <recommendedName>
        <fullName evidence="15">G-protein coupled receptors family 1 profile domain-containing protein</fullName>
    </recommendedName>
</protein>
<feature type="transmembrane region" description="Helical" evidence="13">
    <location>
        <begin position="212"/>
        <end position="233"/>
    </location>
</feature>
<dbReference type="Ensembl" id="ENSECRT00000008083.1">
    <property type="protein sequence ID" value="ENSECRP00000007957.1"/>
    <property type="gene ID" value="ENSECRG00000005311.1"/>
</dbReference>
<dbReference type="InterPro" id="IPR052921">
    <property type="entry name" value="GPCR1_Superfamily_Member"/>
</dbReference>
<evidence type="ECO:0000259" key="15">
    <source>
        <dbReference type="PROSITE" id="PS50262"/>
    </source>
</evidence>
<name>A0A8C4RWN6_ERPCA</name>
<evidence type="ECO:0000256" key="6">
    <source>
        <dbReference type="ARBA" id="ARBA00022989"/>
    </source>
</evidence>
<dbReference type="GO" id="GO:0004930">
    <property type="term" value="F:G protein-coupled receptor activity"/>
    <property type="evidence" value="ECO:0007669"/>
    <property type="project" value="UniProtKB-KW"/>
</dbReference>
<dbReference type="InterPro" id="IPR017452">
    <property type="entry name" value="GPCR_Rhodpsn_7TM"/>
</dbReference>
<evidence type="ECO:0000256" key="3">
    <source>
        <dbReference type="ARBA" id="ARBA00022606"/>
    </source>
</evidence>
<evidence type="ECO:0000256" key="7">
    <source>
        <dbReference type="ARBA" id="ARBA00023040"/>
    </source>
</evidence>
<feature type="transmembrane region" description="Helical" evidence="13">
    <location>
        <begin position="107"/>
        <end position="133"/>
    </location>
</feature>
<keyword evidence="8 13" id="KW-0472">Membrane</keyword>
<feature type="transmembrane region" description="Helical" evidence="13">
    <location>
        <begin position="76"/>
        <end position="95"/>
    </location>
</feature>
<dbReference type="Proteomes" id="UP000694620">
    <property type="component" value="Chromosome 4"/>
</dbReference>
<feature type="transmembrane region" description="Helical" evidence="13">
    <location>
        <begin position="288"/>
        <end position="309"/>
    </location>
</feature>
<dbReference type="GO" id="GO:0005886">
    <property type="term" value="C:plasma membrane"/>
    <property type="evidence" value="ECO:0007669"/>
    <property type="project" value="UniProtKB-SubCell"/>
</dbReference>
<evidence type="ECO:0000256" key="2">
    <source>
        <dbReference type="ARBA" id="ARBA00022475"/>
    </source>
</evidence>
<keyword evidence="14" id="KW-0732">Signal</keyword>
<dbReference type="SUPFAM" id="SSF81321">
    <property type="entry name" value="Family A G protein-coupled receptor-like"/>
    <property type="match status" value="1"/>
</dbReference>
<dbReference type="GO" id="GO:0005549">
    <property type="term" value="F:odorant binding"/>
    <property type="evidence" value="ECO:0007669"/>
    <property type="project" value="TreeGrafter"/>
</dbReference>
<evidence type="ECO:0000256" key="1">
    <source>
        <dbReference type="ARBA" id="ARBA00004651"/>
    </source>
</evidence>
<feature type="signal peptide" evidence="14">
    <location>
        <begin position="1"/>
        <end position="19"/>
    </location>
</feature>
<evidence type="ECO:0000256" key="9">
    <source>
        <dbReference type="ARBA" id="ARBA00023157"/>
    </source>
</evidence>
<keyword evidence="5" id="KW-0552">Olfaction</keyword>
<feature type="transmembrane region" description="Helical" evidence="13">
    <location>
        <begin position="254"/>
        <end position="273"/>
    </location>
</feature>
<keyword evidence="6 13" id="KW-1133">Transmembrane helix</keyword>
<dbReference type="PRINTS" id="PR00237">
    <property type="entry name" value="GPCRRHODOPSN"/>
</dbReference>
<sequence length="329" mass="38540">MQVYLRYFTICFLLPPATALENVSCEIFILTAFQEFGNKKDTYFWLSLIGYLLIIFVNVSLIILIYQEKKLHEPMYIFLCNLLFCELTGSTSFYIKFMIDLKINVHVISRTFCFTQIFLIYIYTVTEICILTVMAHDRYIAIHAPLHYITIFSSANIQKLIVASWIYPIVMITIGMYLSIRLPLCGNEIDRVYCNNWEIVKLSCTDTSSNNIYGSVMLCTFSIPFIFIFYSYCKILSVCWNTSRSQKYKAFQTCLPHLITLIFFISSLLFELIESRLNVKRVKNEITAFASIEFLTVPPLLNPLIYGLILPEIRKRVVYLFSRRRKQLM</sequence>
<dbReference type="FunFam" id="1.20.1070.10:FF:000024">
    <property type="entry name" value="Olfactory receptor"/>
    <property type="match status" value="1"/>
</dbReference>
<evidence type="ECO:0000313" key="16">
    <source>
        <dbReference type="Ensembl" id="ENSECRP00000007957.1"/>
    </source>
</evidence>
<evidence type="ECO:0000256" key="12">
    <source>
        <dbReference type="ARBA" id="ARBA00023224"/>
    </source>
</evidence>
<dbReference type="GeneTree" id="ENSGT01030000234640"/>
<keyword evidence="9" id="KW-1015">Disulfide bond</keyword>
<dbReference type="PANTHER" id="PTHR26451">
    <property type="entry name" value="G_PROTEIN_RECEP_F1_2 DOMAIN-CONTAINING PROTEIN"/>
    <property type="match status" value="1"/>
</dbReference>
<keyword evidence="2" id="KW-1003">Cell membrane</keyword>
<dbReference type="InterPro" id="IPR000276">
    <property type="entry name" value="GPCR_Rhodpsn"/>
</dbReference>
<dbReference type="AlphaFoldDB" id="A0A8C4RWN6"/>
<reference evidence="16" key="1">
    <citation type="submission" date="2021-06" db="EMBL/GenBank/DDBJ databases">
        <authorList>
            <consortium name="Wellcome Sanger Institute Data Sharing"/>
        </authorList>
    </citation>
    <scope>NUCLEOTIDE SEQUENCE [LARGE SCALE GENOMIC DNA]</scope>
</reference>
<organism evidence="16 17">
    <name type="scientific">Erpetoichthys calabaricus</name>
    <name type="common">Rope fish</name>
    <name type="synonym">Calamoichthys calabaricus</name>
    <dbReference type="NCBI Taxonomy" id="27687"/>
    <lineage>
        <taxon>Eukaryota</taxon>
        <taxon>Metazoa</taxon>
        <taxon>Chordata</taxon>
        <taxon>Craniata</taxon>
        <taxon>Vertebrata</taxon>
        <taxon>Euteleostomi</taxon>
        <taxon>Actinopterygii</taxon>
        <taxon>Polypteriformes</taxon>
        <taxon>Polypteridae</taxon>
        <taxon>Erpetoichthys</taxon>
    </lineage>
</organism>